<evidence type="ECO:0000256" key="10">
    <source>
        <dbReference type="ARBA" id="ARBA00062344"/>
    </source>
</evidence>
<comment type="catalytic activity">
    <reaction evidence="7">
        <text>L-lysyl-[histone] + S-adenosyl-L-methionine = N(6)-methyl-L-lysyl-[histone] + S-adenosyl-L-homocysteine + H(+)</text>
        <dbReference type="Rhea" id="RHEA:10024"/>
        <dbReference type="Rhea" id="RHEA-COMP:9845"/>
        <dbReference type="Rhea" id="RHEA-COMP:9846"/>
        <dbReference type="ChEBI" id="CHEBI:15378"/>
        <dbReference type="ChEBI" id="CHEBI:29969"/>
        <dbReference type="ChEBI" id="CHEBI:57856"/>
        <dbReference type="ChEBI" id="CHEBI:59789"/>
        <dbReference type="ChEBI" id="CHEBI:61929"/>
    </reaction>
    <physiologicalReaction direction="left-to-right" evidence="7">
        <dbReference type="Rhea" id="RHEA:10025"/>
    </physiologicalReaction>
</comment>
<dbReference type="NCBIfam" id="TIGR00537">
    <property type="entry name" value="hemK_rel_arch"/>
    <property type="match status" value="1"/>
</dbReference>
<dbReference type="InterPro" id="IPR002052">
    <property type="entry name" value="DNA_methylase_N6_adenine_CS"/>
</dbReference>
<evidence type="ECO:0000313" key="19">
    <source>
        <dbReference type="Proteomes" id="UP000594260"/>
    </source>
</evidence>
<dbReference type="AlphaFoldDB" id="A0A7M7JBW7"/>
<evidence type="ECO:0000256" key="11">
    <source>
        <dbReference type="ARBA" id="ARBA00075330"/>
    </source>
</evidence>
<keyword evidence="3" id="KW-0489">Methyltransferase</keyword>
<dbReference type="PANTHER" id="PTHR45875">
    <property type="entry name" value="METHYLTRANSFERASE N6AMT1"/>
    <property type="match status" value="1"/>
</dbReference>
<dbReference type="CDD" id="cd02440">
    <property type="entry name" value="AdoMet_MTases"/>
    <property type="match status" value="1"/>
</dbReference>
<protein>
    <recommendedName>
        <fullName evidence="15">Methyltransferase HEMK2</fullName>
    </recommendedName>
    <alternativeName>
        <fullName evidence="14">HemK methyltransferase family member 2</fullName>
    </alternativeName>
    <alternativeName>
        <fullName evidence="12">Lysine N-methyltransferase 9</fullName>
    </alternativeName>
    <alternativeName>
        <fullName evidence="11">Methylarsonite methyltransferase N6AMT1</fullName>
    </alternativeName>
    <alternativeName>
        <fullName evidence="16">Methyltransferase N6AMT1</fullName>
    </alternativeName>
    <alternativeName>
        <fullName evidence="13">Protein N(5)-glutamine methyltransferase</fullName>
    </alternativeName>
</protein>
<evidence type="ECO:0000256" key="8">
    <source>
        <dbReference type="ARBA" id="ARBA00050903"/>
    </source>
</evidence>
<comment type="similarity">
    <text evidence="2">Belongs to the eukaryotic/archaeal PrmC-related family.</text>
</comment>
<dbReference type="RefSeq" id="XP_022649335.1">
    <property type="nucleotide sequence ID" value="XM_022793600.1"/>
</dbReference>
<dbReference type="GeneID" id="111245352"/>
<dbReference type="KEGG" id="vde:111245352"/>
<evidence type="ECO:0000256" key="13">
    <source>
        <dbReference type="ARBA" id="ARBA00080992"/>
    </source>
</evidence>
<dbReference type="InterPro" id="IPR007848">
    <property type="entry name" value="Small_mtfrase_dom"/>
</dbReference>
<dbReference type="Proteomes" id="UP000594260">
    <property type="component" value="Unplaced"/>
</dbReference>
<comment type="subcellular location">
    <subcellularLocation>
        <location evidence="1">Nucleus</location>
    </subcellularLocation>
</comment>
<dbReference type="InterPro" id="IPR004557">
    <property type="entry name" value="PrmC-related"/>
</dbReference>
<evidence type="ECO:0000256" key="9">
    <source>
        <dbReference type="ARBA" id="ARBA00053180"/>
    </source>
</evidence>
<evidence type="ECO:0000256" key="4">
    <source>
        <dbReference type="ARBA" id="ARBA00022679"/>
    </source>
</evidence>
<dbReference type="GO" id="GO:0032259">
    <property type="term" value="P:methylation"/>
    <property type="evidence" value="ECO:0007669"/>
    <property type="project" value="UniProtKB-KW"/>
</dbReference>
<dbReference type="PANTHER" id="PTHR45875:SF1">
    <property type="entry name" value="METHYLTRANSFERASE N6AMT1"/>
    <property type="match status" value="1"/>
</dbReference>
<keyword evidence="19" id="KW-1185">Reference proteome</keyword>
<dbReference type="EnsemblMetazoa" id="XM_022793600">
    <property type="protein sequence ID" value="XP_022649335"/>
    <property type="gene ID" value="LOC111245352"/>
</dbReference>
<comment type="subunit">
    <text evidence="10">Heterodimer; heterodimerization with TRMT112 is required for S-adenosyl-L-methionine-binding.</text>
</comment>
<dbReference type="RefSeq" id="XP_022649333.1">
    <property type="nucleotide sequence ID" value="XM_022793598.1"/>
</dbReference>
<dbReference type="OrthoDB" id="406152at2759"/>
<dbReference type="InParanoid" id="A0A7M7JBW7"/>
<comment type="catalytic activity">
    <reaction evidence="8">
        <text>methylarsonous acid + S-adenosyl-L-methionine = dimethylarsinate + S-adenosyl-L-homocysteine + 2 H(+)</text>
        <dbReference type="Rhea" id="RHEA:11684"/>
        <dbReference type="ChEBI" id="CHEBI:15378"/>
        <dbReference type="ChEBI" id="CHEBI:16223"/>
        <dbReference type="ChEBI" id="CHEBI:17826"/>
        <dbReference type="ChEBI" id="CHEBI:57856"/>
        <dbReference type="ChEBI" id="CHEBI:59789"/>
    </reaction>
</comment>
<dbReference type="CTD" id="29104"/>
<evidence type="ECO:0000256" key="5">
    <source>
        <dbReference type="ARBA" id="ARBA00022691"/>
    </source>
</evidence>
<dbReference type="Gene3D" id="3.40.50.150">
    <property type="entry name" value="Vaccinia Virus protein VP39"/>
    <property type="match status" value="1"/>
</dbReference>
<evidence type="ECO:0000256" key="2">
    <source>
        <dbReference type="ARBA" id="ARBA00006149"/>
    </source>
</evidence>
<dbReference type="OMA" id="EWDDWME"/>
<evidence type="ECO:0000256" key="3">
    <source>
        <dbReference type="ARBA" id="ARBA00022603"/>
    </source>
</evidence>
<sequence>METPYTSVVETVYDPAEDSFLLIDALEKELSSIQALNPVICLEVGCGSGVVICALGKYLPSCVLLATDVNPIAARIARRTADRHLSESKGKHRSLETVVADIDSCFFYRLSGQLDLLLCNPPYVPTTEEEALPDDATKLAWAGGPKGTNLIDRLLPKAAQLLSDNGRLYLLLVKENNPELVCTRANYLGLEGRKVIERRCRNEHLFVYCFERKQDL</sequence>
<evidence type="ECO:0000256" key="1">
    <source>
        <dbReference type="ARBA" id="ARBA00004123"/>
    </source>
</evidence>
<dbReference type="GO" id="GO:0003676">
    <property type="term" value="F:nucleic acid binding"/>
    <property type="evidence" value="ECO:0007669"/>
    <property type="project" value="InterPro"/>
</dbReference>
<dbReference type="InterPro" id="IPR052190">
    <property type="entry name" value="Euk-Arch_PrmC-MTase"/>
</dbReference>
<evidence type="ECO:0000313" key="18">
    <source>
        <dbReference type="EnsemblMetazoa" id="XP_022649335"/>
    </source>
</evidence>
<evidence type="ECO:0000256" key="16">
    <source>
        <dbReference type="ARBA" id="ARBA00093667"/>
    </source>
</evidence>
<dbReference type="GO" id="GO:0036009">
    <property type="term" value="F:protein-glutamine N-methyltransferase activity"/>
    <property type="evidence" value="ECO:0007669"/>
    <property type="project" value="UniProtKB-ARBA"/>
</dbReference>
<keyword evidence="6" id="KW-0539">Nucleus</keyword>
<dbReference type="PROSITE" id="PS00092">
    <property type="entry name" value="N6_MTASE"/>
    <property type="match status" value="1"/>
</dbReference>
<name>A0A7M7JBW7_VARDE</name>
<comment type="function">
    <text evidence="9">Methyltransferase that can methylate proteins and, to a lower extent, arsenic. Catalytic subunit of a heterodimer with TRMT112, which monomethylates 'Lys-12' of histone H4 (H4K12me1), a modification present at the promoters of numerous genes encoding cell cycle regulators. Catalytic subunit of a heterodimer with TRMT112, which catalyzes N5-methylation of Glu residue of proteins with a Gly-Gln-Xaa-Xaa-Xaa-Arg motif. Methylates ETF1 on 'Gln-185'; ETF1 needs to be complexed to ERF3 in its GTP-bound form to be efficiently methylated. May also play a role in the modulation of arsenic-induced toxicity by mediating the conversion of monomethylarsonous acid (3+) into the less toxic dimethylarsonic acid. It however only plays a limited role in arsenic metabolism compared with AS3MT.</text>
</comment>
<evidence type="ECO:0000256" key="12">
    <source>
        <dbReference type="ARBA" id="ARBA00076540"/>
    </source>
</evidence>
<dbReference type="Pfam" id="PF05175">
    <property type="entry name" value="MTS"/>
    <property type="match status" value="1"/>
</dbReference>
<keyword evidence="5" id="KW-0949">S-adenosyl-L-methionine</keyword>
<dbReference type="SUPFAM" id="SSF53335">
    <property type="entry name" value="S-adenosyl-L-methionine-dependent methyltransferases"/>
    <property type="match status" value="1"/>
</dbReference>
<dbReference type="GO" id="GO:0035657">
    <property type="term" value="C:eRF1 methyltransferase complex"/>
    <property type="evidence" value="ECO:0007669"/>
    <property type="project" value="TreeGrafter"/>
</dbReference>
<keyword evidence="4" id="KW-0808">Transferase</keyword>
<feature type="domain" description="Methyltransferase small" evidence="17">
    <location>
        <begin position="22"/>
        <end position="126"/>
    </location>
</feature>
<organism evidence="18 19">
    <name type="scientific">Varroa destructor</name>
    <name type="common">Honeybee mite</name>
    <dbReference type="NCBI Taxonomy" id="109461"/>
    <lineage>
        <taxon>Eukaryota</taxon>
        <taxon>Metazoa</taxon>
        <taxon>Ecdysozoa</taxon>
        <taxon>Arthropoda</taxon>
        <taxon>Chelicerata</taxon>
        <taxon>Arachnida</taxon>
        <taxon>Acari</taxon>
        <taxon>Parasitiformes</taxon>
        <taxon>Mesostigmata</taxon>
        <taxon>Gamasina</taxon>
        <taxon>Dermanyssoidea</taxon>
        <taxon>Varroidae</taxon>
        <taxon>Varroa</taxon>
    </lineage>
</organism>
<evidence type="ECO:0000256" key="6">
    <source>
        <dbReference type="ARBA" id="ARBA00023242"/>
    </source>
</evidence>
<dbReference type="EnsemblMetazoa" id="XM_022793598">
    <property type="protein sequence ID" value="XP_022649333"/>
    <property type="gene ID" value="LOC111245352"/>
</dbReference>
<reference evidence="18" key="1">
    <citation type="submission" date="2021-01" db="UniProtKB">
        <authorList>
            <consortium name="EnsemblMetazoa"/>
        </authorList>
    </citation>
    <scope>IDENTIFICATION</scope>
</reference>
<dbReference type="FunCoup" id="A0A7M7JBW7">
    <property type="interactions" value="226"/>
</dbReference>
<evidence type="ECO:0000256" key="15">
    <source>
        <dbReference type="ARBA" id="ARBA00093624"/>
    </source>
</evidence>
<dbReference type="EnsemblMetazoa" id="XM_022793599">
    <property type="protein sequence ID" value="XP_022649334"/>
    <property type="gene ID" value="LOC111245352"/>
</dbReference>
<dbReference type="RefSeq" id="XP_022649334.1">
    <property type="nucleotide sequence ID" value="XM_022793599.1"/>
</dbReference>
<accession>A0A7M7JBW7</accession>
<evidence type="ECO:0000256" key="14">
    <source>
        <dbReference type="ARBA" id="ARBA00083337"/>
    </source>
</evidence>
<dbReference type="FunFam" id="3.40.50.150:FF:000077">
    <property type="entry name" value="HemK methyltransferase family member 2"/>
    <property type="match status" value="1"/>
</dbReference>
<proteinExistence type="inferred from homology"/>
<evidence type="ECO:0000256" key="7">
    <source>
        <dbReference type="ARBA" id="ARBA00048619"/>
    </source>
</evidence>
<evidence type="ECO:0000259" key="17">
    <source>
        <dbReference type="Pfam" id="PF05175"/>
    </source>
</evidence>
<dbReference type="GO" id="GO:0005634">
    <property type="term" value="C:nucleus"/>
    <property type="evidence" value="ECO:0007669"/>
    <property type="project" value="UniProtKB-SubCell"/>
</dbReference>
<dbReference type="InterPro" id="IPR029063">
    <property type="entry name" value="SAM-dependent_MTases_sf"/>
</dbReference>